<evidence type="ECO:0000313" key="2">
    <source>
        <dbReference type="Proteomes" id="UP001055811"/>
    </source>
</evidence>
<reference evidence="1 2" key="2">
    <citation type="journal article" date="2022" name="Mol. Ecol. Resour.">
        <title>The genomes of chicory, endive, great burdock and yacon provide insights into Asteraceae paleo-polyploidization history and plant inulin production.</title>
        <authorList>
            <person name="Fan W."/>
            <person name="Wang S."/>
            <person name="Wang H."/>
            <person name="Wang A."/>
            <person name="Jiang F."/>
            <person name="Liu H."/>
            <person name="Zhao H."/>
            <person name="Xu D."/>
            <person name="Zhang Y."/>
        </authorList>
    </citation>
    <scope>NUCLEOTIDE SEQUENCE [LARGE SCALE GENOMIC DNA]</scope>
    <source>
        <strain evidence="2">cv. Punajuju</strain>
        <tissue evidence="1">Leaves</tissue>
    </source>
</reference>
<comment type="caution">
    <text evidence="1">The sequence shown here is derived from an EMBL/GenBank/DDBJ whole genome shotgun (WGS) entry which is preliminary data.</text>
</comment>
<dbReference type="EMBL" id="CM042011">
    <property type="protein sequence ID" value="KAI3763805.1"/>
    <property type="molecule type" value="Genomic_DNA"/>
</dbReference>
<reference evidence="2" key="1">
    <citation type="journal article" date="2022" name="Mol. Ecol. Resour.">
        <title>The genomes of chicory, endive, great burdock and yacon provide insights into Asteraceae palaeo-polyploidization history and plant inulin production.</title>
        <authorList>
            <person name="Fan W."/>
            <person name="Wang S."/>
            <person name="Wang H."/>
            <person name="Wang A."/>
            <person name="Jiang F."/>
            <person name="Liu H."/>
            <person name="Zhao H."/>
            <person name="Xu D."/>
            <person name="Zhang Y."/>
        </authorList>
    </citation>
    <scope>NUCLEOTIDE SEQUENCE [LARGE SCALE GENOMIC DNA]</scope>
    <source>
        <strain evidence="2">cv. Punajuju</strain>
    </source>
</reference>
<evidence type="ECO:0000313" key="1">
    <source>
        <dbReference type="EMBL" id="KAI3763805.1"/>
    </source>
</evidence>
<accession>A0ACB9EYV0</accession>
<organism evidence="1 2">
    <name type="scientific">Cichorium intybus</name>
    <name type="common">Chicory</name>
    <dbReference type="NCBI Taxonomy" id="13427"/>
    <lineage>
        <taxon>Eukaryota</taxon>
        <taxon>Viridiplantae</taxon>
        <taxon>Streptophyta</taxon>
        <taxon>Embryophyta</taxon>
        <taxon>Tracheophyta</taxon>
        <taxon>Spermatophyta</taxon>
        <taxon>Magnoliopsida</taxon>
        <taxon>eudicotyledons</taxon>
        <taxon>Gunneridae</taxon>
        <taxon>Pentapetalae</taxon>
        <taxon>asterids</taxon>
        <taxon>campanulids</taxon>
        <taxon>Asterales</taxon>
        <taxon>Asteraceae</taxon>
        <taxon>Cichorioideae</taxon>
        <taxon>Cichorieae</taxon>
        <taxon>Cichoriinae</taxon>
        <taxon>Cichorium</taxon>
    </lineage>
</organism>
<name>A0ACB9EYV0_CICIN</name>
<gene>
    <name evidence="1" type="ORF">L2E82_13802</name>
</gene>
<proteinExistence type="predicted"/>
<keyword evidence="2" id="KW-1185">Reference proteome</keyword>
<protein>
    <submittedName>
        <fullName evidence="1">Uncharacterized protein</fullName>
    </submittedName>
</protein>
<dbReference type="Proteomes" id="UP001055811">
    <property type="component" value="Linkage Group LG03"/>
</dbReference>
<sequence length="135" mass="15341">MYQFFMLLQFESLKLALDFKNSATDAWRTWFKYLKFWTLNVCGNDEDDEVGIIQADSEAEWDAVIDNHDSDDGDSVGDLQILKDGMPIDKKRGHSLTSRRPLELVAMDESTSIESSSSVLLTMCNIFQNPKPALI</sequence>